<dbReference type="GO" id="GO:0003729">
    <property type="term" value="F:mRNA binding"/>
    <property type="evidence" value="ECO:0007669"/>
    <property type="project" value="TreeGrafter"/>
</dbReference>
<organism evidence="6 7">
    <name type="scientific">Kluyveromyces dobzhanskii CBS 2104</name>
    <dbReference type="NCBI Taxonomy" id="1427455"/>
    <lineage>
        <taxon>Eukaryota</taxon>
        <taxon>Fungi</taxon>
        <taxon>Dikarya</taxon>
        <taxon>Ascomycota</taxon>
        <taxon>Saccharomycotina</taxon>
        <taxon>Saccharomycetes</taxon>
        <taxon>Saccharomycetales</taxon>
        <taxon>Saccharomycetaceae</taxon>
        <taxon>Kluyveromyces</taxon>
    </lineage>
</organism>
<dbReference type="CDD" id="cd12577">
    <property type="entry name" value="RRM1_Hrp1p"/>
    <property type="match status" value="1"/>
</dbReference>
<feature type="region of interest" description="Disordered" evidence="4">
    <location>
        <begin position="98"/>
        <end position="173"/>
    </location>
</feature>
<dbReference type="InterPro" id="IPR035979">
    <property type="entry name" value="RBD_domain_sf"/>
</dbReference>
<dbReference type="PANTHER" id="PTHR48032:SF6">
    <property type="entry name" value="RNA-BINDING (RRM_RBD_RNP MOTIFS) FAMILY PROTEIN"/>
    <property type="match status" value="1"/>
</dbReference>
<keyword evidence="2 3" id="KW-0694">RNA-binding</keyword>
<dbReference type="CDD" id="cd12330">
    <property type="entry name" value="RRM2_Hrp1p"/>
    <property type="match status" value="1"/>
</dbReference>
<dbReference type="PANTHER" id="PTHR48032">
    <property type="entry name" value="RNA-BINDING PROTEIN MUSASHI HOMOLOG RBP6"/>
    <property type="match status" value="1"/>
</dbReference>
<dbReference type="InterPro" id="IPR012677">
    <property type="entry name" value="Nucleotide-bd_a/b_plait_sf"/>
</dbReference>
<evidence type="ECO:0000256" key="4">
    <source>
        <dbReference type="SAM" id="MobiDB-lite"/>
    </source>
</evidence>
<evidence type="ECO:0000256" key="2">
    <source>
        <dbReference type="ARBA" id="ARBA00022884"/>
    </source>
</evidence>
<dbReference type="Pfam" id="PF00076">
    <property type="entry name" value="RRM_1"/>
    <property type="match status" value="2"/>
</dbReference>
<dbReference type="GO" id="GO:0006417">
    <property type="term" value="P:regulation of translation"/>
    <property type="evidence" value="ECO:0007669"/>
    <property type="project" value="TreeGrafter"/>
</dbReference>
<dbReference type="InterPro" id="IPR000504">
    <property type="entry name" value="RRM_dom"/>
</dbReference>
<dbReference type="PROSITE" id="PS50102">
    <property type="entry name" value="RRM"/>
    <property type="match status" value="2"/>
</dbReference>
<dbReference type="FunFam" id="3.30.70.330:FF:000025">
    <property type="entry name" value="RNA-binding protein Musashi homolog 2 isoform X1"/>
    <property type="match status" value="1"/>
</dbReference>
<feature type="compositionally biased region" description="Acidic residues" evidence="4">
    <location>
        <begin position="1"/>
        <end position="14"/>
    </location>
</feature>
<name>A0A0A8LAY7_9SACH</name>
<accession>A0A0A8LAY7</accession>
<feature type="domain" description="RRM" evidence="5">
    <location>
        <begin position="183"/>
        <end position="265"/>
    </location>
</feature>
<protein>
    <submittedName>
        <fullName evidence="6">WGS project CCBQ000000000 data, contig 00015</fullName>
    </submittedName>
</protein>
<dbReference type="Proteomes" id="UP000031516">
    <property type="component" value="Unassembled WGS sequence"/>
</dbReference>
<feature type="compositionally biased region" description="Low complexity" evidence="4">
    <location>
        <begin position="17"/>
        <end position="54"/>
    </location>
</feature>
<keyword evidence="7" id="KW-1185">Reference proteome</keyword>
<feature type="compositionally biased region" description="Low complexity" evidence="4">
    <location>
        <begin position="130"/>
        <end position="168"/>
    </location>
</feature>
<sequence length="570" mass="63191">MSLSDEEDFNDIYGDENTTQTTVNNNENQSSTSTSTDNQNNNTQSNNQNIVSNSSKDDQTDHTSAFNNEKEGDTVAATSQLDQLAALQALSSNLSQLQQQVASSNTKPDSDLATTNDKPEDNANSNHSAPVPEMPQMPQMPQMPGMPDMSQLQQLQQTMSQLQQTASQHEPKAIKADLSRDINKMFIGGLNWETTEDGLRDYFSKYGAVAEVKIMKDTATGRSRGFGFLTFESASSVDEVVKTQHILDGKVIDPKRAIPREEQDKTGKIFVGGIGPDVRPKEFEEFFSQWGSIIDAQLMLDKDTGRSRGFGFITYDTPDAVDRVCQNKFIEFKGKQIEIKRAEPRQLQKQKQPQITPPMGQGVSNPMQQYQMFQNPMMAGGFNPMMAGGFNPNSMNEYYTKMQEYYQQMQQQTGIDYTQMFQQQMQQMQQMMGMMGGLPAGQQQPAQSGAGSPPSHSSTPQHNDDSNGVTTIGSSNNGNRNNSGMNSGEDTRYDNSSNRDDSRRSGQRSYDRGSDRSGYGSSNRDRDSRRGPSSNYRGGGSRDRDSRRGGSGSGYGNGGRDRRGYHPYAR</sequence>
<dbReference type="SUPFAM" id="SSF54928">
    <property type="entry name" value="RNA-binding domain, RBD"/>
    <property type="match status" value="2"/>
</dbReference>
<feature type="compositionally biased region" description="Low complexity" evidence="4">
    <location>
        <begin position="473"/>
        <end position="488"/>
    </location>
</feature>
<evidence type="ECO:0000313" key="7">
    <source>
        <dbReference type="Proteomes" id="UP000031516"/>
    </source>
</evidence>
<dbReference type="InterPro" id="IPR034156">
    <property type="entry name" value="Hrp1_RRM1"/>
</dbReference>
<dbReference type="AlphaFoldDB" id="A0A0A8LAY7"/>
<dbReference type="SMART" id="SM00360">
    <property type="entry name" value="RRM"/>
    <property type="match status" value="2"/>
</dbReference>
<feature type="compositionally biased region" description="Low complexity" evidence="4">
    <location>
        <begin position="440"/>
        <end position="455"/>
    </location>
</feature>
<dbReference type="OrthoDB" id="1875751at2759"/>
<feature type="domain" description="RRM" evidence="5">
    <location>
        <begin position="267"/>
        <end position="344"/>
    </location>
</feature>
<proteinExistence type="predicted"/>
<reference evidence="6 7" key="1">
    <citation type="submission" date="2014-03" db="EMBL/GenBank/DDBJ databases">
        <title>The genome of Kluyveromyces dobzhanskii.</title>
        <authorList>
            <person name="Nystedt B."/>
            <person name="Astrom S."/>
        </authorList>
    </citation>
    <scope>NUCLEOTIDE SEQUENCE [LARGE SCALE GENOMIC DNA]</scope>
    <source>
        <strain evidence="6 7">CBS 2104</strain>
    </source>
</reference>
<evidence type="ECO:0000256" key="1">
    <source>
        <dbReference type="ARBA" id="ARBA00022737"/>
    </source>
</evidence>
<feature type="compositionally biased region" description="Polar residues" evidence="4">
    <location>
        <begin position="112"/>
        <end position="128"/>
    </location>
</feature>
<comment type="caution">
    <text evidence="6">The sequence shown here is derived from an EMBL/GenBank/DDBJ whole genome shotgun (WGS) entry which is preliminary data.</text>
</comment>
<gene>
    <name evidence="6" type="ORF">KLDO_g3658</name>
</gene>
<evidence type="ECO:0000313" key="6">
    <source>
        <dbReference type="EMBL" id="CDO95417.1"/>
    </source>
</evidence>
<feature type="compositionally biased region" description="Basic and acidic residues" evidence="4">
    <location>
        <begin position="489"/>
        <end position="515"/>
    </location>
</feature>
<feature type="compositionally biased region" description="Polar residues" evidence="4">
    <location>
        <begin position="456"/>
        <end position="472"/>
    </location>
</feature>
<feature type="compositionally biased region" description="Gly residues" evidence="4">
    <location>
        <begin position="549"/>
        <end position="558"/>
    </location>
</feature>
<feature type="region of interest" description="Disordered" evidence="4">
    <location>
        <begin position="435"/>
        <end position="570"/>
    </location>
</feature>
<dbReference type="Gene3D" id="3.30.70.330">
    <property type="match status" value="2"/>
</dbReference>
<keyword evidence="1" id="KW-0677">Repeat</keyword>
<feature type="region of interest" description="Disordered" evidence="4">
    <location>
        <begin position="1"/>
        <end position="72"/>
    </location>
</feature>
<dbReference type="EMBL" id="CCBQ010000045">
    <property type="protein sequence ID" value="CDO95417.1"/>
    <property type="molecule type" value="Genomic_DNA"/>
</dbReference>
<evidence type="ECO:0000259" key="5">
    <source>
        <dbReference type="PROSITE" id="PS50102"/>
    </source>
</evidence>
<evidence type="ECO:0000256" key="3">
    <source>
        <dbReference type="PROSITE-ProRule" id="PRU00176"/>
    </source>
</evidence>